<feature type="domain" description="EfeO-type cupredoxin-like" evidence="3">
    <location>
        <begin position="195"/>
        <end position="276"/>
    </location>
</feature>
<dbReference type="Gene3D" id="2.60.40.420">
    <property type="entry name" value="Cupredoxins - blue copper proteins"/>
    <property type="match status" value="1"/>
</dbReference>
<gene>
    <name evidence="4" type="ORF">NCAV_0846</name>
</gene>
<dbReference type="Proteomes" id="UP000236248">
    <property type="component" value="Chromosome NCAV"/>
</dbReference>
<feature type="transmembrane region" description="Helical" evidence="2">
    <location>
        <begin position="30"/>
        <end position="50"/>
    </location>
</feature>
<feature type="transmembrane region" description="Helical" evidence="2">
    <location>
        <begin position="117"/>
        <end position="139"/>
    </location>
</feature>
<protein>
    <submittedName>
        <fullName evidence="4">Blue (Type 1) copper domain protein</fullName>
    </submittedName>
</protein>
<dbReference type="KEGG" id="ncv:NCAV_0846"/>
<keyword evidence="5" id="KW-1185">Reference proteome</keyword>
<feature type="region of interest" description="Disordered" evidence="1">
    <location>
        <begin position="147"/>
        <end position="177"/>
    </location>
</feature>
<dbReference type="PANTHER" id="PTHR36507:SF1">
    <property type="entry name" value="BLL1555 PROTEIN"/>
    <property type="match status" value="1"/>
</dbReference>
<dbReference type="InterPro" id="IPR028096">
    <property type="entry name" value="EfeO_Cupredoxin"/>
</dbReference>
<evidence type="ECO:0000256" key="1">
    <source>
        <dbReference type="SAM" id="MobiDB-lite"/>
    </source>
</evidence>
<feature type="transmembrane region" description="Helical" evidence="2">
    <location>
        <begin position="87"/>
        <end position="108"/>
    </location>
</feature>
<proteinExistence type="predicted"/>
<organism evidence="4 5">
    <name type="scientific">Candidatus Nitrosocaldus cavascurensis</name>
    <dbReference type="NCBI Taxonomy" id="2058097"/>
    <lineage>
        <taxon>Archaea</taxon>
        <taxon>Nitrososphaerota</taxon>
        <taxon>Nitrososphaeria</taxon>
        <taxon>Candidatus Nitrosocaldales</taxon>
        <taxon>Candidatus Nitrosocaldaceae</taxon>
        <taxon>Candidatus Nitrosocaldus</taxon>
    </lineage>
</organism>
<evidence type="ECO:0000313" key="5">
    <source>
        <dbReference type="Proteomes" id="UP000236248"/>
    </source>
</evidence>
<dbReference type="PANTHER" id="PTHR36507">
    <property type="entry name" value="BLL1555 PROTEIN"/>
    <property type="match status" value="1"/>
</dbReference>
<name>A0A2K5AQZ3_9ARCH</name>
<evidence type="ECO:0000313" key="4">
    <source>
        <dbReference type="EMBL" id="SPC34024.1"/>
    </source>
</evidence>
<keyword evidence="2" id="KW-1133">Transmembrane helix</keyword>
<accession>A0A2K5AQZ3</accession>
<evidence type="ECO:0000259" key="3">
    <source>
        <dbReference type="Pfam" id="PF13473"/>
    </source>
</evidence>
<dbReference type="InterPro" id="IPR008972">
    <property type="entry name" value="Cupredoxin"/>
</dbReference>
<reference evidence="5" key="1">
    <citation type="submission" date="2018-01" db="EMBL/GenBank/DDBJ databases">
        <authorList>
            <person name="Kerou L M."/>
        </authorList>
    </citation>
    <scope>NUCLEOTIDE SEQUENCE [LARGE SCALE GENOMIC DNA]</scope>
    <source>
        <strain evidence="5">SCU2</strain>
    </source>
</reference>
<evidence type="ECO:0000256" key="2">
    <source>
        <dbReference type="SAM" id="Phobius"/>
    </source>
</evidence>
<keyword evidence="2" id="KW-0472">Membrane</keyword>
<feature type="transmembrane region" description="Helical" evidence="2">
    <location>
        <begin position="62"/>
        <end position="81"/>
    </location>
</feature>
<dbReference type="InterPro" id="IPR052721">
    <property type="entry name" value="ET_Amicyanin"/>
</dbReference>
<dbReference type="AlphaFoldDB" id="A0A2K5AQZ3"/>
<dbReference type="SUPFAM" id="SSF49503">
    <property type="entry name" value="Cupredoxins"/>
    <property type="match status" value="1"/>
</dbReference>
<dbReference type="EMBL" id="LT981265">
    <property type="protein sequence ID" value="SPC34024.1"/>
    <property type="molecule type" value="Genomic_DNA"/>
</dbReference>
<dbReference type="Pfam" id="PF13473">
    <property type="entry name" value="Cupredoxin_1"/>
    <property type="match status" value="1"/>
</dbReference>
<sequence length="287" mass="29944">MVPGLGLAVIGMLGVILSLAGIARTFVEGMHAISAIAMVFGMILLAAGILKDGLPRSKEAKAATIFIAGILAALGGLLAGLSTVSTLPILIGTLLLIFVPATAIAYAVHKGSRHIKAIAAIFIGGSLMGFITFSIFSIIQQPTQAIEEQGEQARPGAEAGGGSETQVEQPKQEPAPTGPVVEITILLDSSIQGNPDFDPDEVSVERGTVVVWKNTDTAVHTVASGKGFDDPNFAKFFNSPVINVNSTWSLDTSTLEAGEYDYFCTLHAYMQGKLIVVEKETGETGST</sequence>
<keyword evidence="2" id="KW-0812">Transmembrane</keyword>